<evidence type="ECO:0008006" key="3">
    <source>
        <dbReference type="Google" id="ProtNLM"/>
    </source>
</evidence>
<dbReference type="Proteomes" id="UP000026962">
    <property type="component" value="Chromosome 8"/>
</dbReference>
<dbReference type="HOGENOM" id="CLU_2593976_0_0_1"/>
<evidence type="ECO:0000313" key="1">
    <source>
        <dbReference type="EnsemblPlants" id="OPUNC08G11970.1"/>
    </source>
</evidence>
<reference evidence="1" key="2">
    <citation type="submission" date="2018-05" db="EMBL/GenBank/DDBJ databases">
        <title>OpunRS2 (Oryza punctata Reference Sequence Version 2).</title>
        <authorList>
            <person name="Zhang J."/>
            <person name="Kudrna D."/>
            <person name="Lee S."/>
            <person name="Talag J."/>
            <person name="Welchert J."/>
            <person name="Wing R.A."/>
        </authorList>
    </citation>
    <scope>NUCLEOTIDE SEQUENCE [LARGE SCALE GENOMIC DNA]</scope>
</reference>
<reference evidence="1" key="1">
    <citation type="submission" date="2015-04" db="UniProtKB">
        <authorList>
            <consortium name="EnsemblPlants"/>
        </authorList>
    </citation>
    <scope>IDENTIFICATION</scope>
</reference>
<name>A0A0E0LUH1_ORYPU</name>
<dbReference type="AlphaFoldDB" id="A0A0E0LUH1"/>
<organism evidence="1">
    <name type="scientific">Oryza punctata</name>
    <name type="common">Red rice</name>
    <dbReference type="NCBI Taxonomy" id="4537"/>
    <lineage>
        <taxon>Eukaryota</taxon>
        <taxon>Viridiplantae</taxon>
        <taxon>Streptophyta</taxon>
        <taxon>Embryophyta</taxon>
        <taxon>Tracheophyta</taxon>
        <taxon>Spermatophyta</taxon>
        <taxon>Magnoliopsida</taxon>
        <taxon>Liliopsida</taxon>
        <taxon>Poales</taxon>
        <taxon>Poaceae</taxon>
        <taxon>BOP clade</taxon>
        <taxon>Oryzoideae</taxon>
        <taxon>Oryzeae</taxon>
        <taxon>Oryzinae</taxon>
        <taxon>Oryza</taxon>
    </lineage>
</organism>
<accession>A0A0E0LUH1</accession>
<dbReference type="STRING" id="4537.A0A0E0LUH1"/>
<dbReference type="EnsemblPlants" id="OPUNC08G11970.1">
    <property type="protein sequence ID" value="OPUNC08G11970.1"/>
    <property type="gene ID" value="OPUNC08G11970"/>
</dbReference>
<dbReference type="Gramene" id="OPUNC08G11970.1">
    <property type="protein sequence ID" value="OPUNC08G11970.1"/>
    <property type="gene ID" value="OPUNC08G11970"/>
</dbReference>
<sequence length="80" mass="8506">MVATAVEVEEGGGGSTVVRIFMGGISEGMAATNMESMFASVSHIIGVEFVRTNGYHCPSDKALAKLFSTNRFVTFVCSCY</sequence>
<protein>
    <recommendedName>
        <fullName evidence="3">RRM domain-containing protein</fullName>
    </recommendedName>
</protein>
<evidence type="ECO:0000313" key="2">
    <source>
        <dbReference type="Proteomes" id="UP000026962"/>
    </source>
</evidence>
<proteinExistence type="predicted"/>
<keyword evidence="2" id="KW-1185">Reference proteome</keyword>